<dbReference type="WBParaSite" id="HPLM_0000848701-mRNA-1">
    <property type="protein sequence ID" value="HPLM_0000848701-mRNA-1"/>
    <property type="gene ID" value="HPLM_0000848701"/>
</dbReference>
<dbReference type="Proteomes" id="UP000268014">
    <property type="component" value="Unassembled WGS sequence"/>
</dbReference>
<accession>A0A0N4WD49</accession>
<reference evidence="3" key="1">
    <citation type="submission" date="2017-02" db="UniProtKB">
        <authorList>
            <consortium name="WormBaseParasite"/>
        </authorList>
    </citation>
    <scope>IDENTIFICATION</scope>
</reference>
<dbReference type="EMBL" id="UZAF01016869">
    <property type="protein sequence ID" value="VDO34998.1"/>
    <property type="molecule type" value="Genomic_DNA"/>
</dbReference>
<evidence type="ECO:0000313" key="1">
    <source>
        <dbReference type="EMBL" id="VDO34998.1"/>
    </source>
</evidence>
<proteinExistence type="predicted"/>
<evidence type="ECO:0000313" key="3">
    <source>
        <dbReference type="WBParaSite" id="HPLM_0000848701-mRNA-1"/>
    </source>
</evidence>
<organism evidence="3">
    <name type="scientific">Haemonchus placei</name>
    <name type="common">Barber's pole worm</name>
    <dbReference type="NCBI Taxonomy" id="6290"/>
    <lineage>
        <taxon>Eukaryota</taxon>
        <taxon>Metazoa</taxon>
        <taxon>Ecdysozoa</taxon>
        <taxon>Nematoda</taxon>
        <taxon>Chromadorea</taxon>
        <taxon>Rhabditida</taxon>
        <taxon>Rhabditina</taxon>
        <taxon>Rhabditomorpha</taxon>
        <taxon>Strongyloidea</taxon>
        <taxon>Trichostrongylidae</taxon>
        <taxon>Haemonchus</taxon>
    </lineage>
</organism>
<keyword evidence="2" id="KW-1185">Reference proteome</keyword>
<name>A0A0N4WD49_HAEPC</name>
<sequence length="71" mass="8118">MRQQFGDITPSKNLMSKWWTRFTNGNYGTEDMPRSPTTVDRQGILDALDDEPTSSLRDLKVQFTIILGNPD</sequence>
<reference evidence="1 2" key="2">
    <citation type="submission" date="2018-11" db="EMBL/GenBank/DDBJ databases">
        <authorList>
            <consortium name="Pathogen Informatics"/>
        </authorList>
    </citation>
    <scope>NUCLEOTIDE SEQUENCE [LARGE SCALE GENOMIC DNA]</scope>
    <source>
        <strain evidence="1 2">MHpl1</strain>
    </source>
</reference>
<evidence type="ECO:0000313" key="2">
    <source>
        <dbReference type="Proteomes" id="UP000268014"/>
    </source>
</evidence>
<gene>
    <name evidence="1" type="ORF">HPLM_LOCUS8479</name>
</gene>
<protein>
    <submittedName>
        <fullName evidence="3">HTH_48 domain-containing protein</fullName>
    </submittedName>
</protein>
<dbReference type="AlphaFoldDB" id="A0A0N4WD49"/>